<gene>
    <name evidence="1" type="ORF">DEO72_LG10g2362</name>
</gene>
<evidence type="ECO:0000313" key="1">
    <source>
        <dbReference type="EMBL" id="QCE11129.1"/>
    </source>
</evidence>
<keyword evidence="2" id="KW-1185">Reference proteome</keyword>
<dbReference type="EMBL" id="CP039354">
    <property type="protein sequence ID" value="QCE11129.1"/>
    <property type="molecule type" value="Genomic_DNA"/>
</dbReference>
<proteinExistence type="predicted"/>
<protein>
    <submittedName>
        <fullName evidence="1">Uncharacterized protein</fullName>
    </submittedName>
</protein>
<accession>A0A4D6NF17</accession>
<dbReference type="AlphaFoldDB" id="A0A4D6NF17"/>
<reference evidence="1 2" key="1">
    <citation type="submission" date="2019-04" db="EMBL/GenBank/DDBJ databases">
        <title>An improved genome assembly and genetic linkage map for asparagus bean, Vigna unguiculata ssp. sesquipedialis.</title>
        <authorList>
            <person name="Xia Q."/>
            <person name="Zhang R."/>
            <person name="Dong Y."/>
        </authorList>
    </citation>
    <scope>NUCLEOTIDE SEQUENCE [LARGE SCALE GENOMIC DNA]</scope>
    <source>
        <tissue evidence="1">Leaf</tissue>
    </source>
</reference>
<evidence type="ECO:0000313" key="2">
    <source>
        <dbReference type="Proteomes" id="UP000501690"/>
    </source>
</evidence>
<dbReference type="Proteomes" id="UP000501690">
    <property type="component" value="Linkage Group LG10"/>
</dbReference>
<sequence length="62" mass="7323">MFIDNKNEHFKGHLVTTLSAIFTKNAHFKTNPPRNHTSSNKRSCIARYSFMSRIMIMFVQYN</sequence>
<name>A0A4D6NF17_VIGUN</name>
<organism evidence="1 2">
    <name type="scientific">Vigna unguiculata</name>
    <name type="common">Cowpea</name>
    <dbReference type="NCBI Taxonomy" id="3917"/>
    <lineage>
        <taxon>Eukaryota</taxon>
        <taxon>Viridiplantae</taxon>
        <taxon>Streptophyta</taxon>
        <taxon>Embryophyta</taxon>
        <taxon>Tracheophyta</taxon>
        <taxon>Spermatophyta</taxon>
        <taxon>Magnoliopsida</taxon>
        <taxon>eudicotyledons</taxon>
        <taxon>Gunneridae</taxon>
        <taxon>Pentapetalae</taxon>
        <taxon>rosids</taxon>
        <taxon>fabids</taxon>
        <taxon>Fabales</taxon>
        <taxon>Fabaceae</taxon>
        <taxon>Papilionoideae</taxon>
        <taxon>50 kb inversion clade</taxon>
        <taxon>NPAAA clade</taxon>
        <taxon>indigoferoid/millettioid clade</taxon>
        <taxon>Phaseoleae</taxon>
        <taxon>Vigna</taxon>
    </lineage>
</organism>